<proteinExistence type="predicted"/>
<protein>
    <submittedName>
        <fullName evidence="2">Uncharacterized protein</fullName>
    </submittedName>
</protein>
<name>A0A2S7SV33_9BACT</name>
<dbReference type="EMBL" id="PPSL01000003">
    <property type="protein sequence ID" value="PQJ10481.1"/>
    <property type="molecule type" value="Genomic_DNA"/>
</dbReference>
<sequence>MSLYNTTFAMIRFSRFALLIVLITYCLSAHCQTSYPADTDTAFNKSSGTPTITLDSNRITNVTNLGMLWGFIKYYHANVAAGKYNMDAELFRILPEVLAAPDKAGANAVMEKWVDHFGVPRGTDKTYDSIKVKFYPDYGHLFKEGNFSTSMIAKLDFIRTHRNAKDGHYYIALTAFINNPIFRNERPYDNMDLNDAGMRILSLFRYWNAIQYFYPDRHLMSVNWNNELTKTIPSFCQHDDTAGYYKALRRIAAKITDGHAITVRGSRSVNGVNKGYYTPITTMYAENKLVVTNCHDKFGVSKLIRPGAVIEQIDGVTIDSLEIKYRPGISASNYTAFRTYISRPTGALFVTQNPWIDLPVRYADDTLRVVRLPTLPFTAKIWLDNIFTSDTGYKLW</sequence>
<dbReference type="OrthoDB" id="5379939at2"/>
<keyword evidence="3" id="KW-1185">Reference proteome</keyword>
<evidence type="ECO:0000313" key="3">
    <source>
        <dbReference type="Proteomes" id="UP000239872"/>
    </source>
</evidence>
<dbReference type="Gene3D" id="3.30.750.44">
    <property type="match status" value="1"/>
</dbReference>
<organism evidence="2 3">
    <name type="scientific">Flavipsychrobacter stenotrophus</name>
    <dbReference type="NCBI Taxonomy" id="2077091"/>
    <lineage>
        <taxon>Bacteria</taxon>
        <taxon>Pseudomonadati</taxon>
        <taxon>Bacteroidota</taxon>
        <taxon>Chitinophagia</taxon>
        <taxon>Chitinophagales</taxon>
        <taxon>Chitinophagaceae</taxon>
        <taxon>Flavipsychrobacter</taxon>
    </lineage>
</organism>
<evidence type="ECO:0000256" key="1">
    <source>
        <dbReference type="SAM" id="SignalP"/>
    </source>
</evidence>
<reference evidence="2 3" key="1">
    <citation type="submission" date="2018-01" db="EMBL/GenBank/DDBJ databases">
        <title>A novel member of the phylum Bacteroidetes isolated from glacier ice.</title>
        <authorList>
            <person name="Liu Q."/>
            <person name="Xin Y.-H."/>
        </authorList>
    </citation>
    <scope>NUCLEOTIDE SEQUENCE [LARGE SCALE GENOMIC DNA]</scope>
    <source>
        <strain evidence="2 3">RB1R16</strain>
    </source>
</reference>
<feature type="chain" id="PRO_5015504219" evidence="1">
    <location>
        <begin position="32"/>
        <end position="396"/>
    </location>
</feature>
<accession>A0A2S7SV33</accession>
<evidence type="ECO:0000313" key="2">
    <source>
        <dbReference type="EMBL" id="PQJ10481.1"/>
    </source>
</evidence>
<gene>
    <name evidence="2" type="ORF">CJD36_010925</name>
</gene>
<dbReference type="RefSeq" id="WP_105039209.1">
    <property type="nucleotide sequence ID" value="NZ_PPSL01000003.1"/>
</dbReference>
<dbReference type="AlphaFoldDB" id="A0A2S7SV33"/>
<feature type="signal peptide" evidence="1">
    <location>
        <begin position="1"/>
        <end position="31"/>
    </location>
</feature>
<dbReference type="Proteomes" id="UP000239872">
    <property type="component" value="Unassembled WGS sequence"/>
</dbReference>
<keyword evidence="1" id="KW-0732">Signal</keyword>
<comment type="caution">
    <text evidence="2">The sequence shown here is derived from an EMBL/GenBank/DDBJ whole genome shotgun (WGS) entry which is preliminary data.</text>
</comment>